<name>A0AB39PTC8_9ACTN</name>
<evidence type="ECO:0000256" key="1">
    <source>
        <dbReference type="ARBA" id="ARBA00021292"/>
    </source>
</evidence>
<dbReference type="InterPro" id="IPR001296">
    <property type="entry name" value="Glyco_trans_1"/>
</dbReference>
<dbReference type="Pfam" id="PF13579">
    <property type="entry name" value="Glyco_trans_4_4"/>
    <property type="match status" value="1"/>
</dbReference>
<dbReference type="InterPro" id="IPR028098">
    <property type="entry name" value="Glyco_trans_4-like_N"/>
</dbReference>
<evidence type="ECO:0000259" key="4">
    <source>
        <dbReference type="Pfam" id="PF00534"/>
    </source>
</evidence>
<feature type="domain" description="Glycosyltransferase subfamily 4-like N-terminal" evidence="5">
    <location>
        <begin position="27"/>
        <end position="170"/>
    </location>
</feature>
<feature type="domain" description="Glycosyl transferase family 1" evidence="4">
    <location>
        <begin position="192"/>
        <end position="347"/>
    </location>
</feature>
<dbReference type="SUPFAM" id="SSF53756">
    <property type="entry name" value="UDP-Glycosyltransferase/glycogen phosphorylase"/>
    <property type="match status" value="1"/>
</dbReference>
<evidence type="ECO:0000256" key="3">
    <source>
        <dbReference type="ARBA" id="ARBA00022679"/>
    </source>
</evidence>
<dbReference type="Pfam" id="PF00534">
    <property type="entry name" value="Glycos_transf_1"/>
    <property type="match status" value="1"/>
</dbReference>
<evidence type="ECO:0000313" key="6">
    <source>
        <dbReference type="EMBL" id="XDQ33729.1"/>
    </source>
</evidence>
<reference evidence="6" key="1">
    <citation type="submission" date="2024-07" db="EMBL/GenBank/DDBJ databases">
        <authorList>
            <person name="Yu S.T."/>
        </authorList>
    </citation>
    <scope>NUCLEOTIDE SEQUENCE</scope>
    <source>
        <strain evidence="6">R28</strain>
    </source>
</reference>
<keyword evidence="3 6" id="KW-0808">Transferase</keyword>
<accession>A0AB39PTC8</accession>
<sequence>MTPVSSHSPHGQSSLRTVQVLGGGNAGSSAHVRSLASGLVARGVRVTVCAPVEADRAYDFTGVGAEHVHVPRSSDPTSVAALRAACADADLVHAHGLHASFRAVLALSGRRTPLVVTWHDRAHAEGARAHLVRLLERRVVKAASVVLGTTSALVDRARRTGARDARLAAVAMPGRRRVVEQDDPDRLRPKVRAELGATGRPLLIAVGSLERHRGYDVLLDASRAWLRLDPVPLVVIAGEGALRAALQRRIEDEELPVRLIGRRDDVSELLAAADIALLPSSWESRSVLAQEALHARVPLVATEVGGVPELVGDAAELVPYGDPEALADAVVRLLGDPGRRELLKERGGRQVATWPTEDETVAQVLSVYDELTQPQPMI</sequence>
<dbReference type="RefSeq" id="WP_369168297.1">
    <property type="nucleotide sequence ID" value="NZ_CP163439.1"/>
</dbReference>
<gene>
    <name evidence="6" type="ORF">AB5J49_10570</name>
</gene>
<dbReference type="GO" id="GO:0016757">
    <property type="term" value="F:glycosyltransferase activity"/>
    <property type="evidence" value="ECO:0007669"/>
    <property type="project" value="UniProtKB-KW"/>
</dbReference>
<organism evidence="6">
    <name type="scientific">Streptomyces sp. R28</name>
    <dbReference type="NCBI Taxonomy" id="3238628"/>
    <lineage>
        <taxon>Bacteria</taxon>
        <taxon>Bacillati</taxon>
        <taxon>Actinomycetota</taxon>
        <taxon>Actinomycetes</taxon>
        <taxon>Kitasatosporales</taxon>
        <taxon>Streptomycetaceae</taxon>
        <taxon>Streptomyces</taxon>
    </lineage>
</organism>
<dbReference type="Gene3D" id="3.40.50.2000">
    <property type="entry name" value="Glycogen Phosphorylase B"/>
    <property type="match status" value="2"/>
</dbReference>
<keyword evidence="2 6" id="KW-0328">Glycosyltransferase</keyword>
<evidence type="ECO:0000256" key="2">
    <source>
        <dbReference type="ARBA" id="ARBA00022676"/>
    </source>
</evidence>
<dbReference type="PANTHER" id="PTHR12526">
    <property type="entry name" value="GLYCOSYLTRANSFERASE"/>
    <property type="match status" value="1"/>
</dbReference>
<dbReference type="EMBL" id="CP163439">
    <property type="protein sequence ID" value="XDQ33729.1"/>
    <property type="molecule type" value="Genomic_DNA"/>
</dbReference>
<evidence type="ECO:0000259" key="5">
    <source>
        <dbReference type="Pfam" id="PF13579"/>
    </source>
</evidence>
<protein>
    <recommendedName>
        <fullName evidence="1">D-inositol 3-phosphate glycosyltransferase</fullName>
    </recommendedName>
</protein>
<dbReference type="CDD" id="cd03801">
    <property type="entry name" value="GT4_PimA-like"/>
    <property type="match status" value="1"/>
</dbReference>
<proteinExistence type="predicted"/>
<dbReference type="AlphaFoldDB" id="A0AB39PTC8"/>
<dbReference type="PANTHER" id="PTHR12526:SF510">
    <property type="entry name" value="D-INOSITOL 3-PHOSPHATE GLYCOSYLTRANSFERASE"/>
    <property type="match status" value="1"/>
</dbReference>